<dbReference type="InterPro" id="IPR016167">
    <property type="entry name" value="FAD-bd_PCMH_sub1"/>
</dbReference>
<evidence type="ECO:0000256" key="1">
    <source>
        <dbReference type="ARBA" id="ARBA00022630"/>
    </source>
</evidence>
<dbReference type="GO" id="GO:0071949">
    <property type="term" value="F:FAD binding"/>
    <property type="evidence" value="ECO:0007669"/>
    <property type="project" value="InterPro"/>
</dbReference>
<dbReference type="Gene3D" id="3.30.390.50">
    <property type="entry name" value="CO dehydrogenase flavoprotein, C-terminal domain"/>
    <property type="match status" value="1"/>
</dbReference>
<keyword evidence="2" id="KW-0274">FAD</keyword>
<evidence type="ECO:0000313" key="5">
    <source>
        <dbReference type="EMBL" id="TCT04197.1"/>
    </source>
</evidence>
<dbReference type="InterPro" id="IPR005107">
    <property type="entry name" value="CO_DH_flav_C"/>
</dbReference>
<dbReference type="InterPro" id="IPR002346">
    <property type="entry name" value="Mopterin_DH_FAD-bd"/>
</dbReference>
<reference evidence="5 6" key="1">
    <citation type="submission" date="2019-03" db="EMBL/GenBank/DDBJ databases">
        <title>Genomic Encyclopedia of Type Strains, Phase IV (KMG-IV): sequencing the most valuable type-strain genomes for metagenomic binning, comparative biology and taxonomic classification.</title>
        <authorList>
            <person name="Goeker M."/>
        </authorList>
    </citation>
    <scope>NUCLEOTIDE SEQUENCE [LARGE SCALE GENOMIC DNA]</scope>
    <source>
        <strain evidence="5 6">DSM 9035</strain>
    </source>
</reference>
<evidence type="ECO:0000256" key="3">
    <source>
        <dbReference type="ARBA" id="ARBA00023002"/>
    </source>
</evidence>
<protein>
    <submittedName>
        <fullName evidence="5">Carbon-monoxide dehydrogenase medium subunit</fullName>
    </submittedName>
</protein>
<dbReference type="SUPFAM" id="SSF55447">
    <property type="entry name" value="CO dehydrogenase flavoprotein C-terminal domain-like"/>
    <property type="match status" value="1"/>
</dbReference>
<proteinExistence type="predicted"/>
<dbReference type="RefSeq" id="WP_132031650.1">
    <property type="nucleotide sequence ID" value="NZ_SMAI01000007.1"/>
</dbReference>
<dbReference type="SUPFAM" id="SSF56176">
    <property type="entry name" value="FAD-binding/transporter-associated domain-like"/>
    <property type="match status" value="1"/>
</dbReference>
<accession>A0A4R3LZJ6</accession>
<keyword evidence="1" id="KW-0285">Flavoprotein</keyword>
<dbReference type="OrthoDB" id="9793944at2"/>
<dbReference type="AlphaFoldDB" id="A0A4R3LZJ6"/>
<comment type="caution">
    <text evidence="5">The sequence shown here is derived from an EMBL/GenBank/DDBJ whole genome shotgun (WGS) entry which is preliminary data.</text>
</comment>
<dbReference type="PANTHER" id="PTHR42659">
    <property type="entry name" value="XANTHINE DEHYDROGENASE SUBUNIT C-RELATED"/>
    <property type="match status" value="1"/>
</dbReference>
<dbReference type="InterPro" id="IPR036318">
    <property type="entry name" value="FAD-bd_PCMH-like_sf"/>
</dbReference>
<gene>
    <name evidence="5" type="ORF">EDC64_10712</name>
</gene>
<evidence type="ECO:0000313" key="6">
    <source>
        <dbReference type="Proteomes" id="UP000294664"/>
    </source>
</evidence>
<evidence type="ECO:0000259" key="4">
    <source>
        <dbReference type="PROSITE" id="PS51387"/>
    </source>
</evidence>
<evidence type="ECO:0000256" key="2">
    <source>
        <dbReference type="ARBA" id="ARBA00022827"/>
    </source>
</evidence>
<keyword evidence="6" id="KW-1185">Reference proteome</keyword>
<dbReference type="EMBL" id="SMAI01000007">
    <property type="protein sequence ID" value="TCT04197.1"/>
    <property type="molecule type" value="Genomic_DNA"/>
</dbReference>
<dbReference type="PANTHER" id="PTHR42659:SF2">
    <property type="entry name" value="XANTHINE DEHYDROGENASE SUBUNIT C-RELATED"/>
    <property type="match status" value="1"/>
</dbReference>
<dbReference type="Proteomes" id="UP000294664">
    <property type="component" value="Unassembled WGS sequence"/>
</dbReference>
<dbReference type="PROSITE" id="PS51387">
    <property type="entry name" value="FAD_PCMH"/>
    <property type="match status" value="1"/>
</dbReference>
<dbReference type="SMART" id="SM01092">
    <property type="entry name" value="CO_deh_flav_C"/>
    <property type="match status" value="1"/>
</dbReference>
<dbReference type="InterPro" id="IPR016169">
    <property type="entry name" value="FAD-bd_PCMH_sub2"/>
</dbReference>
<sequence>MKPAPFAYARPGTLAEAVALLGAEPGAARILAGGQSLMPMLNFRLAQPALLVDINRIADGAVLRQDADGLTLGPLVRHADLLRHCAAGRGHPLLAAALPLIAHSGIRNRGTVCGSLALADPAAELPACAVALDAELDLVSPRGTRRIGAEAFFRGIYETALAEDEMIAAVRFPPADPNWRWTCLEVARRQGDFAIAGLAAGFCATGAPAARLVAFGVAERPLRLAAAEAALTARGSDAAVATLADLDLLGGGDYPAAYRRQVLGTLLTRAAAALGAPA</sequence>
<keyword evidence="3" id="KW-0560">Oxidoreductase</keyword>
<dbReference type="Gene3D" id="3.30.43.10">
    <property type="entry name" value="Uridine Diphospho-n-acetylenolpyruvylglucosamine Reductase, domain 2"/>
    <property type="match status" value="1"/>
</dbReference>
<dbReference type="InterPro" id="IPR016166">
    <property type="entry name" value="FAD-bd_PCMH"/>
</dbReference>
<organism evidence="5 6">
    <name type="scientific">Aquabacter spiritensis</name>
    <dbReference type="NCBI Taxonomy" id="933073"/>
    <lineage>
        <taxon>Bacteria</taxon>
        <taxon>Pseudomonadati</taxon>
        <taxon>Pseudomonadota</taxon>
        <taxon>Alphaproteobacteria</taxon>
        <taxon>Hyphomicrobiales</taxon>
        <taxon>Xanthobacteraceae</taxon>
        <taxon>Aquabacter</taxon>
    </lineage>
</organism>
<dbReference type="InterPro" id="IPR036683">
    <property type="entry name" value="CO_DH_flav_C_dom_sf"/>
</dbReference>
<feature type="domain" description="FAD-binding PCMH-type" evidence="4">
    <location>
        <begin position="1"/>
        <end position="177"/>
    </location>
</feature>
<name>A0A4R3LZJ6_9HYPH</name>
<dbReference type="Pfam" id="PF00941">
    <property type="entry name" value="FAD_binding_5"/>
    <property type="match status" value="1"/>
</dbReference>
<dbReference type="Gene3D" id="3.30.465.10">
    <property type="match status" value="1"/>
</dbReference>
<dbReference type="InterPro" id="IPR051312">
    <property type="entry name" value="Diverse_Substr_Oxidored"/>
</dbReference>
<dbReference type="GO" id="GO:0016491">
    <property type="term" value="F:oxidoreductase activity"/>
    <property type="evidence" value="ECO:0007669"/>
    <property type="project" value="UniProtKB-KW"/>
</dbReference>